<dbReference type="Gene3D" id="3.40.1440.10">
    <property type="entry name" value="GIY-YIG endonuclease"/>
    <property type="match status" value="1"/>
</dbReference>
<dbReference type="PANTHER" id="PTHR30562">
    <property type="entry name" value="UVRC/OXIDOREDUCTASE"/>
    <property type="match status" value="1"/>
</dbReference>
<dbReference type="InterPro" id="IPR001162">
    <property type="entry name" value="UvrC_RNase_H_dom"/>
</dbReference>
<keyword evidence="5" id="KW-0742">SOS response</keyword>
<keyword evidence="3" id="KW-0267">Excision nuclease</keyword>
<evidence type="ECO:0000256" key="7">
    <source>
        <dbReference type="ARBA" id="ARBA00042138"/>
    </source>
</evidence>
<dbReference type="InterPro" id="IPR010994">
    <property type="entry name" value="RuvA_2-like"/>
</dbReference>
<dbReference type="Pfam" id="PF14520">
    <property type="entry name" value="HHH_5"/>
    <property type="match status" value="1"/>
</dbReference>
<dbReference type="Proteomes" id="UP001431935">
    <property type="component" value="Chromosome"/>
</dbReference>
<feature type="domain" description="GIY-YIG" evidence="9">
    <location>
        <begin position="12"/>
        <end position="91"/>
    </location>
</feature>
<evidence type="ECO:0000256" key="3">
    <source>
        <dbReference type="ARBA" id="ARBA00022881"/>
    </source>
</evidence>
<dbReference type="Pfam" id="PF22920">
    <property type="entry name" value="UvrC_RNaseH"/>
    <property type="match status" value="1"/>
</dbReference>
<dbReference type="CDD" id="cd10434">
    <property type="entry name" value="GIY-YIG_UvrC_Cho"/>
    <property type="match status" value="1"/>
</dbReference>
<dbReference type="SUPFAM" id="SSF47781">
    <property type="entry name" value="RuvA domain 2-like"/>
    <property type="match status" value="1"/>
</dbReference>
<gene>
    <name evidence="10" type="ORF">V2E26_01440</name>
</gene>
<evidence type="ECO:0000256" key="5">
    <source>
        <dbReference type="ARBA" id="ARBA00023236"/>
    </source>
</evidence>
<dbReference type="Pfam" id="PF01541">
    <property type="entry name" value="GIY-YIG"/>
    <property type="match status" value="1"/>
</dbReference>
<accession>A0ABZ2ALJ1</accession>
<dbReference type="InterPro" id="IPR038476">
    <property type="entry name" value="UvrC_RNase_H_dom_sf"/>
</dbReference>
<evidence type="ECO:0000256" key="2">
    <source>
        <dbReference type="ARBA" id="ARBA00022801"/>
    </source>
</evidence>
<keyword evidence="4" id="KW-0234">DNA repair</keyword>
<dbReference type="SUPFAM" id="SSF82771">
    <property type="entry name" value="GIY-YIG endonuclease"/>
    <property type="match status" value="1"/>
</dbReference>
<dbReference type="RefSeq" id="WP_330463667.1">
    <property type="nucleotide sequence ID" value="NZ_CP143578.1"/>
</dbReference>
<proteinExistence type="predicted"/>
<evidence type="ECO:0000313" key="10">
    <source>
        <dbReference type="EMBL" id="WVN21637.1"/>
    </source>
</evidence>
<keyword evidence="11" id="KW-1185">Reference proteome</keyword>
<evidence type="ECO:0000313" key="11">
    <source>
        <dbReference type="Proteomes" id="UP001431935"/>
    </source>
</evidence>
<organism evidence="10 11">
    <name type="scientific">Metamycoplasma gateae</name>
    <dbReference type="NCBI Taxonomy" id="35769"/>
    <lineage>
        <taxon>Bacteria</taxon>
        <taxon>Bacillati</taxon>
        <taxon>Mycoplasmatota</taxon>
        <taxon>Mycoplasmoidales</taxon>
        <taxon>Metamycoplasmataceae</taxon>
        <taxon>Metamycoplasma</taxon>
    </lineage>
</organism>
<dbReference type="SMART" id="SM00465">
    <property type="entry name" value="GIYc"/>
    <property type="match status" value="1"/>
</dbReference>
<reference evidence="10" key="1">
    <citation type="submission" date="2024-01" db="EMBL/GenBank/DDBJ databases">
        <title>Complete genome sequence of Mycoplasma gateae strain 3700.</title>
        <authorList>
            <person name="Spergser J."/>
        </authorList>
    </citation>
    <scope>NUCLEOTIDE SEQUENCE [LARGE SCALE GENOMIC DNA]</scope>
    <source>
        <strain evidence="10">3700</strain>
    </source>
</reference>
<dbReference type="Pfam" id="PF08459">
    <property type="entry name" value="UvrC_RNaseH_dom"/>
    <property type="match status" value="1"/>
</dbReference>
<dbReference type="Gene3D" id="3.30.420.340">
    <property type="entry name" value="UvrC, RNAse H endonuclease domain"/>
    <property type="match status" value="1"/>
</dbReference>
<sequence>MIDKDLIKKVSTNPGVYFWKDKNQKIIYVGKAKNLKSRMSQYFDPNMRNSYKTPKMLDEVSSFETVVFQTEMEAIMFETNMINKYKPKYNVMLPTQATFPYICITKSDKKITIKLVNNYKKTKNSLYYGPLVKHSKYKLLMDYLRRILLYEKGLPIKNFSQQKLDETFEKAKKIIKFDKDFKNELIKKINYFSDIMDYSSAADYQEIHNYLYKEENKQNLQLKGKKDIDVFGIYEYKENLFITIMHYRSSFLISKTDFQFEIQTTIVDTFSNFIEDYYKKNQIPYSIILPFNFKNCFINEEINKRISKEIYLSKKLLAIANENAKNDIENKIKLIKSKNNTTQIVKKMTNLLKADLSKFVIFDNSFIARNKEVVGAAFVYHNGSILRELKRAFILKKDFFGNSDNYYMEQNAQNFLKYYHKKIETILVDGSIEQIKAIKKILDDLKIEIKVFGLVKNNKHTFSKIIDQNFQEITIEDEEIINFLTKIQFDVDQYAKKWYNKRHNKNLITSPLTNIKGIGQKTEEKLLDFFGSYEEILKSDLKTLTKFVSLDIATEILKIKI</sequence>
<name>A0ABZ2ALJ1_9BACT</name>
<keyword evidence="1" id="KW-0227">DNA damage</keyword>
<evidence type="ECO:0000256" key="6">
    <source>
        <dbReference type="ARBA" id="ARBA00040756"/>
    </source>
</evidence>
<dbReference type="PANTHER" id="PTHR30562:SF10">
    <property type="entry name" value="EXCINUCLEASE CHO"/>
    <property type="match status" value="1"/>
</dbReference>
<dbReference type="PROSITE" id="PS50164">
    <property type="entry name" value="GIY_YIG"/>
    <property type="match status" value="1"/>
</dbReference>
<dbReference type="Gene3D" id="1.10.150.20">
    <property type="entry name" value="5' to 3' exonuclease, C-terminal subdomain"/>
    <property type="match status" value="1"/>
</dbReference>
<dbReference type="EMBL" id="CP143578">
    <property type="protein sequence ID" value="WVN21637.1"/>
    <property type="molecule type" value="Genomic_DNA"/>
</dbReference>
<dbReference type="InterPro" id="IPR035901">
    <property type="entry name" value="GIY-YIG_endonuc_sf"/>
</dbReference>
<keyword evidence="2" id="KW-0378">Hydrolase</keyword>
<dbReference type="InterPro" id="IPR000305">
    <property type="entry name" value="GIY-YIG_endonuc"/>
</dbReference>
<evidence type="ECO:0000256" key="1">
    <source>
        <dbReference type="ARBA" id="ARBA00022763"/>
    </source>
</evidence>
<evidence type="ECO:0000256" key="4">
    <source>
        <dbReference type="ARBA" id="ARBA00023204"/>
    </source>
</evidence>
<dbReference type="InterPro" id="IPR050066">
    <property type="entry name" value="UvrABC_protein_C"/>
</dbReference>
<evidence type="ECO:0000256" key="8">
    <source>
        <dbReference type="ARBA" id="ARBA00042732"/>
    </source>
</evidence>
<dbReference type="InterPro" id="IPR047296">
    <property type="entry name" value="GIY-YIG_UvrC_Cho"/>
</dbReference>
<protein>
    <recommendedName>
        <fullName evidence="6">Excinuclease cho</fullName>
    </recommendedName>
    <alternativeName>
        <fullName evidence="8">Endonuclease cho</fullName>
    </alternativeName>
    <alternativeName>
        <fullName evidence="7">UvrC homolog protein</fullName>
    </alternativeName>
</protein>
<evidence type="ECO:0000259" key="9">
    <source>
        <dbReference type="PROSITE" id="PS50164"/>
    </source>
</evidence>